<dbReference type="Gene3D" id="3.10.310.70">
    <property type="match status" value="1"/>
</dbReference>
<dbReference type="InterPro" id="IPR033932">
    <property type="entry name" value="YtcJ-like"/>
</dbReference>
<dbReference type="RefSeq" id="WP_075715456.1">
    <property type="nucleotide sequence ID" value="NZ_AP019655.1"/>
</dbReference>
<dbReference type="EMBL" id="MJMH01000183">
    <property type="protein sequence ID" value="OLQ89607.1"/>
    <property type="molecule type" value="Genomic_DNA"/>
</dbReference>
<reference evidence="3 4" key="1">
    <citation type="submission" date="2016-09" db="EMBL/GenBank/DDBJ databases">
        <title>Genomic Taxonomy of the Vibrionaceae.</title>
        <authorList>
            <person name="Gonzalez-Castillo A."/>
            <person name="Gomez-Gil B."/>
            <person name="Enciso-Ibarra K."/>
        </authorList>
    </citation>
    <scope>NUCLEOTIDE SEQUENCE [LARGE SCALE GENOMIC DNA]</scope>
    <source>
        <strain evidence="3 4">CAIM 1902</strain>
    </source>
</reference>
<dbReference type="SUPFAM" id="SSF51338">
    <property type="entry name" value="Composite domain of metallo-dependent hydrolases"/>
    <property type="match status" value="1"/>
</dbReference>
<feature type="chain" id="PRO_5046797206" description="Amidohydrolase 3 domain-containing protein" evidence="1">
    <location>
        <begin position="20"/>
        <end position="563"/>
    </location>
</feature>
<dbReference type="InterPro" id="IPR011059">
    <property type="entry name" value="Metal-dep_hydrolase_composite"/>
</dbReference>
<evidence type="ECO:0000259" key="2">
    <source>
        <dbReference type="Pfam" id="PF07969"/>
    </source>
</evidence>
<sequence length="563" mass="62928">MKRLVISSVISCVSFSVLADADAVFYNGKIYTVNKAQPWAEAFAIKDGKIIEVGELSLVKKHQDSETKLIDLQGKMVMPGIVDDHIHPDMGADNYLNIFISPTDSWEQISKVLRDYRANNPDKRWIYGGNLNWLADNGEFISGTEIPSHKSALDAIINDRPVALWDQGAHAMLLNSMALKELNITKDTQPPAGGILVKDAQGELTGVVRETVSEWVTAALDNPPLEEWAEKGMKPFFQEMHSYGVTAMNDAYGVKRNFDAYQYLEKQGDMNMRMHVSISSPLNVPEQATKDALQQLIDNNQSYASDRIYPYGIKYILDGSAAGQTAVMLEPFVGTKYKGSLRIPQQDVMEEMHRLEKQGFVFKVHAIGDGAVSMMLDNLSQLPVRDDGRYHSIAHGTFTNPKDYARFHKLNVVYEASPALWFPSDGMDVIRKDIGEKRLKYMWPIRQLLNKGTLISYGSDWTVAFSPNPWLGIEAMVTREKPGGSKTSAFDFSAIKLDEAIEIFTLNGAKAIGLGDQLGSIETGKFADFIVIDKNIFDEKIRSVHQTKVLQTYFNGELVYSAE</sequence>
<dbReference type="Pfam" id="PF07969">
    <property type="entry name" value="Amidohydro_3"/>
    <property type="match status" value="1"/>
</dbReference>
<keyword evidence="4" id="KW-1185">Reference proteome</keyword>
<organism evidence="3 4">
    <name type="scientific">Vibrio panuliri</name>
    <dbReference type="NCBI Taxonomy" id="1381081"/>
    <lineage>
        <taxon>Bacteria</taxon>
        <taxon>Pseudomonadati</taxon>
        <taxon>Pseudomonadota</taxon>
        <taxon>Gammaproteobacteria</taxon>
        <taxon>Vibrionales</taxon>
        <taxon>Vibrionaceae</taxon>
        <taxon>Vibrio</taxon>
    </lineage>
</organism>
<dbReference type="Gene3D" id="3.20.20.140">
    <property type="entry name" value="Metal-dependent hydrolases"/>
    <property type="match status" value="1"/>
</dbReference>
<keyword evidence="1" id="KW-0732">Signal</keyword>
<dbReference type="InterPro" id="IPR032466">
    <property type="entry name" value="Metal_Hydrolase"/>
</dbReference>
<dbReference type="SUPFAM" id="SSF51556">
    <property type="entry name" value="Metallo-dependent hydrolases"/>
    <property type="match status" value="1"/>
</dbReference>
<comment type="caution">
    <text evidence="3">The sequence shown here is derived from an EMBL/GenBank/DDBJ whole genome shotgun (WGS) entry which is preliminary data.</text>
</comment>
<name>A0ABX3FCN3_9VIBR</name>
<dbReference type="CDD" id="cd01300">
    <property type="entry name" value="YtcJ_like"/>
    <property type="match status" value="1"/>
</dbReference>
<feature type="domain" description="Amidohydrolase 3" evidence="2">
    <location>
        <begin position="69"/>
        <end position="560"/>
    </location>
</feature>
<dbReference type="Proteomes" id="UP000186039">
    <property type="component" value="Unassembled WGS sequence"/>
</dbReference>
<dbReference type="InterPro" id="IPR013108">
    <property type="entry name" value="Amidohydro_3"/>
</dbReference>
<evidence type="ECO:0000313" key="3">
    <source>
        <dbReference type="EMBL" id="OLQ89607.1"/>
    </source>
</evidence>
<dbReference type="PANTHER" id="PTHR22642:SF2">
    <property type="entry name" value="PROTEIN LONG AFTER FAR-RED 3"/>
    <property type="match status" value="1"/>
</dbReference>
<proteinExistence type="predicted"/>
<feature type="signal peptide" evidence="1">
    <location>
        <begin position="1"/>
        <end position="19"/>
    </location>
</feature>
<evidence type="ECO:0000313" key="4">
    <source>
        <dbReference type="Proteomes" id="UP000186039"/>
    </source>
</evidence>
<gene>
    <name evidence="3" type="ORF">BIY20_11545</name>
</gene>
<dbReference type="Gene3D" id="2.30.40.10">
    <property type="entry name" value="Urease, subunit C, domain 1"/>
    <property type="match status" value="1"/>
</dbReference>
<evidence type="ECO:0000256" key="1">
    <source>
        <dbReference type="SAM" id="SignalP"/>
    </source>
</evidence>
<protein>
    <recommendedName>
        <fullName evidence="2">Amidohydrolase 3 domain-containing protein</fullName>
    </recommendedName>
</protein>
<accession>A0ABX3FCN3</accession>
<dbReference type="PANTHER" id="PTHR22642">
    <property type="entry name" value="IMIDAZOLONEPROPIONASE"/>
    <property type="match status" value="1"/>
</dbReference>